<dbReference type="InterPro" id="IPR038475">
    <property type="entry name" value="RecG_C_sf"/>
</dbReference>
<dbReference type="GO" id="GO:0005524">
    <property type="term" value="F:ATP binding"/>
    <property type="evidence" value="ECO:0007669"/>
    <property type="project" value="UniProtKB-KW"/>
</dbReference>
<dbReference type="RefSeq" id="WP_345403967.1">
    <property type="nucleotide sequence ID" value="NZ_BAABLA010000116.1"/>
</dbReference>
<dbReference type="PANTHER" id="PTHR30595">
    <property type="entry name" value="GLPR-RELATED TRANSCRIPTIONAL REPRESSOR"/>
    <property type="match status" value="1"/>
</dbReference>
<proteinExistence type="predicted"/>
<dbReference type="Proteomes" id="UP001596337">
    <property type="component" value="Unassembled WGS sequence"/>
</dbReference>
<dbReference type="EMBL" id="JBHSXX010000001">
    <property type="protein sequence ID" value="MFC6869900.1"/>
    <property type="molecule type" value="Genomic_DNA"/>
</dbReference>
<dbReference type="PANTHER" id="PTHR30595:SF6">
    <property type="entry name" value="SCHLAFEN ALBA-2 DOMAIN-CONTAINING PROTEIN"/>
    <property type="match status" value="1"/>
</dbReference>
<dbReference type="InterPro" id="IPR036388">
    <property type="entry name" value="WH-like_DNA-bd_sf"/>
</dbReference>
<keyword evidence="2" id="KW-0547">Nucleotide-binding</keyword>
<keyword evidence="3" id="KW-1185">Reference proteome</keyword>
<dbReference type="Gene3D" id="3.30.565.60">
    <property type="match status" value="1"/>
</dbReference>
<dbReference type="Pfam" id="PF04326">
    <property type="entry name" value="SLFN_AlbA_2"/>
    <property type="match status" value="1"/>
</dbReference>
<keyword evidence="2" id="KW-0067">ATP-binding</keyword>
<dbReference type="Gene3D" id="6.10.10.130">
    <property type="match status" value="1"/>
</dbReference>
<evidence type="ECO:0000313" key="2">
    <source>
        <dbReference type="EMBL" id="MFC6869900.1"/>
    </source>
</evidence>
<dbReference type="Gene3D" id="3.30.950.30">
    <property type="entry name" value="Schlafen, AAA domain"/>
    <property type="match status" value="1"/>
</dbReference>
<organism evidence="2 3">
    <name type="scientific">Haloechinothrix salitolerans</name>
    <dbReference type="NCBI Taxonomy" id="926830"/>
    <lineage>
        <taxon>Bacteria</taxon>
        <taxon>Bacillati</taxon>
        <taxon>Actinomycetota</taxon>
        <taxon>Actinomycetes</taxon>
        <taxon>Pseudonocardiales</taxon>
        <taxon>Pseudonocardiaceae</taxon>
        <taxon>Haloechinothrix</taxon>
    </lineage>
</organism>
<dbReference type="Pfam" id="PF13749">
    <property type="entry name" value="HATPase_c_4"/>
    <property type="match status" value="1"/>
</dbReference>
<gene>
    <name evidence="2" type="ORF">ACFQGD_22415</name>
</gene>
<sequence>MTEHFTGPPPVRLELNRVLDALSSGMPADAIESELVDMKEEPRRRGGRKEVLPATTTNEAAASYLAGELACLANSGGGAVVLGVADDGTVIGTQLDVDWLRHRIYELTDRKLTVTAAALPLRGERVLEIVAPAALEPIRFRGKIRHRVGKNCVEIDAATWAGTHQIRMGYDWSAQPSTRTLADVRAAALEVARDFLHASGEAAAADLAAASDQDLVRRLNLCDGSGALTNAGALLLCSGPAVIDYRRRKVAGGDAVTRIHRSGRSVLEQFAQVIDAVRLHNPRVELDVRWVRGQTYRIPDLAAREAVVNGITHRDWQSPTATEIEHVGDRYTVTSPGGFIGGVGPDNIITHPSVPRYPRLAQTMAKLRIAERQGIGVDRMHRDMLALGLPAPVIEQLPGPSVRTTLLGGEPDHAWLELRARMWPANACDDLDFLLVLDATARRGWISGPTAAAAMQRSRAETTDVIERLTQVTVEDDGKQLFVEVDGDPHADKDPYDAAWQLSNDVRARLDASRRRLGPSRDQLLAGYARERGRISSTEAASLLGSSANTARTALDDLERDGVLASGRAQRRGRGFFYVPAS</sequence>
<dbReference type="InterPro" id="IPR038461">
    <property type="entry name" value="Schlafen_AlbA_2_dom_sf"/>
</dbReference>
<accession>A0ABW2C5S4</accession>
<comment type="caution">
    <text evidence="2">The sequence shown here is derived from an EMBL/GenBank/DDBJ whole genome shotgun (WGS) entry which is preliminary data.</text>
</comment>
<protein>
    <submittedName>
        <fullName evidence="2">ATP-binding protein</fullName>
    </submittedName>
</protein>
<feature type="domain" description="Schlafen AlbA-2" evidence="1">
    <location>
        <begin position="32"/>
        <end position="155"/>
    </location>
</feature>
<dbReference type="InterPro" id="IPR007421">
    <property type="entry name" value="Schlafen_AlbA_2_dom"/>
</dbReference>
<name>A0ABW2C5S4_9PSEU</name>
<evidence type="ECO:0000259" key="1">
    <source>
        <dbReference type="Pfam" id="PF04326"/>
    </source>
</evidence>
<dbReference type="Gene3D" id="1.10.10.10">
    <property type="entry name" value="Winged helix-like DNA-binding domain superfamily/Winged helix DNA-binding domain"/>
    <property type="match status" value="1"/>
</dbReference>
<evidence type="ECO:0000313" key="3">
    <source>
        <dbReference type="Proteomes" id="UP001596337"/>
    </source>
</evidence>
<reference evidence="3" key="1">
    <citation type="journal article" date="2019" name="Int. J. Syst. Evol. Microbiol.">
        <title>The Global Catalogue of Microorganisms (GCM) 10K type strain sequencing project: providing services to taxonomists for standard genome sequencing and annotation.</title>
        <authorList>
            <consortium name="The Broad Institute Genomics Platform"/>
            <consortium name="The Broad Institute Genome Sequencing Center for Infectious Disease"/>
            <person name="Wu L."/>
            <person name="Ma J."/>
        </authorList>
    </citation>
    <scope>NUCLEOTIDE SEQUENCE [LARGE SCALE GENOMIC DNA]</scope>
    <source>
        <strain evidence="3">KCTC 32255</strain>
    </source>
</reference>